<dbReference type="PATRIC" id="fig|1137280.3.peg.1043"/>
<sequence>MDKALYIGMSGAKQNMLAQRAHANNLANVTTTGFKKDFAQARSMPVFGEHYPTRAYAMTERPGTDLSSGALMDTGRKLDVAVENEGWLAIQNEQGEEVFTRTGSLQIDVNGLLRLSSGEMVMGNGGPIALPPFENVQVGADGTVSIVPVGGAPDELVEVDRLKLVNPPAEALEKGTDGFIRRKPDQAIDGLEPPDGNLRVATGFLEASNVNAVEEMIANLEQSRQYEMQVKVMRTANDNSEAAARLLQNL</sequence>
<evidence type="ECO:0000256" key="2">
    <source>
        <dbReference type="ARBA" id="ARBA00009677"/>
    </source>
</evidence>
<dbReference type="OrthoDB" id="9804559at2"/>
<dbReference type="AlphaFoldDB" id="A0A072NHL9"/>
<keyword evidence="10" id="KW-0969">Cilium</keyword>
<dbReference type="NCBIfam" id="TIGR03506">
    <property type="entry name" value="FlgEFG_subfam"/>
    <property type="match status" value="1"/>
</dbReference>
<comment type="similarity">
    <text evidence="2 6">Belongs to the flagella basal body rod proteins family.</text>
</comment>
<dbReference type="InterPro" id="IPR010930">
    <property type="entry name" value="Flg_bb/hook_C_dom"/>
</dbReference>
<dbReference type="PANTHER" id="PTHR30435:SF18">
    <property type="entry name" value="FLAGELLAR BASAL-BODY ROD PROTEIN FLGF"/>
    <property type="match status" value="1"/>
</dbReference>
<keyword evidence="10" id="KW-0966">Cell projection</keyword>
<proteinExistence type="inferred from homology"/>
<dbReference type="InterPro" id="IPR020013">
    <property type="entry name" value="Flagellar_FlgE/F/G"/>
</dbReference>
<evidence type="ECO:0000256" key="5">
    <source>
        <dbReference type="ARBA" id="ARBA00040228"/>
    </source>
</evidence>
<evidence type="ECO:0000313" key="10">
    <source>
        <dbReference type="EMBL" id="KEF32595.1"/>
    </source>
</evidence>
<dbReference type="InterPro" id="IPR037925">
    <property type="entry name" value="FlgE/F/G-like"/>
</dbReference>
<comment type="caution">
    <text evidence="10">The sequence shown here is derived from an EMBL/GenBank/DDBJ whole genome shotgun (WGS) entry which is preliminary data.</text>
</comment>
<reference evidence="10 11" key="1">
    <citation type="submission" date="2012-12" db="EMBL/GenBank/DDBJ databases">
        <title>Genome assembly of Marinobacter sp. AK21.</title>
        <authorList>
            <person name="Khatri I."/>
            <person name="Kumar R."/>
            <person name="Vaidya B."/>
            <person name="Subramanian S."/>
            <person name="Pinnaka A."/>
        </authorList>
    </citation>
    <scope>NUCLEOTIDE SEQUENCE [LARGE SCALE GENOMIC DNA]</scope>
    <source>
        <strain evidence="10 11">AK21</strain>
    </source>
</reference>
<comment type="subcellular location">
    <subcellularLocation>
        <location evidence="1 6">Bacterial flagellum basal body</location>
    </subcellularLocation>
</comment>
<evidence type="ECO:0000259" key="7">
    <source>
        <dbReference type="Pfam" id="PF00460"/>
    </source>
</evidence>
<dbReference type="GO" id="GO:0071978">
    <property type="term" value="P:bacterial-type flagellum-dependent swarming motility"/>
    <property type="evidence" value="ECO:0007669"/>
    <property type="project" value="TreeGrafter"/>
</dbReference>
<evidence type="ECO:0000256" key="3">
    <source>
        <dbReference type="ARBA" id="ARBA00023143"/>
    </source>
</evidence>
<dbReference type="EMBL" id="ANIE01000003">
    <property type="protein sequence ID" value="KEF32595.1"/>
    <property type="molecule type" value="Genomic_DNA"/>
</dbReference>
<gene>
    <name evidence="10" type="ORF">D777_01229</name>
</gene>
<evidence type="ECO:0000256" key="4">
    <source>
        <dbReference type="ARBA" id="ARBA00038560"/>
    </source>
</evidence>
<keyword evidence="3 6" id="KW-0975">Bacterial flagellum</keyword>
<dbReference type="RefSeq" id="WP_036129362.1">
    <property type="nucleotide sequence ID" value="NZ_ANIE01000003.1"/>
</dbReference>
<dbReference type="Proteomes" id="UP000035057">
    <property type="component" value="Unassembled WGS sequence"/>
</dbReference>
<dbReference type="GO" id="GO:0030694">
    <property type="term" value="C:bacterial-type flagellum basal body, rod"/>
    <property type="evidence" value="ECO:0007669"/>
    <property type="project" value="UniProtKB-UniRule"/>
</dbReference>
<dbReference type="InterPro" id="IPR053967">
    <property type="entry name" value="LlgE_F_G-like_D1"/>
</dbReference>
<feature type="domain" description="Flagellar basal body rod protein N-terminal" evidence="7">
    <location>
        <begin position="5"/>
        <end position="35"/>
    </location>
</feature>
<dbReference type="Pfam" id="PF00460">
    <property type="entry name" value="Flg_bb_rod"/>
    <property type="match status" value="1"/>
</dbReference>
<dbReference type="Pfam" id="PF22692">
    <property type="entry name" value="LlgE_F_G_D1"/>
    <property type="match status" value="1"/>
</dbReference>
<dbReference type="SUPFAM" id="SSF117143">
    <property type="entry name" value="Flagellar hook protein flgE"/>
    <property type="match status" value="1"/>
</dbReference>
<dbReference type="NCBIfam" id="NF009280">
    <property type="entry name" value="PRK12640.1"/>
    <property type="match status" value="1"/>
</dbReference>
<feature type="domain" description="Flagellar basal-body/hook protein C-terminal" evidence="8">
    <location>
        <begin position="202"/>
        <end position="246"/>
    </location>
</feature>
<dbReference type="InterPro" id="IPR001444">
    <property type="entry name" value="Flag_bb_rod_N"/>
</dbReference>
<keyword evidence="10" id="KW-0282">Flagellum</keyword>
<dbReference type="STRING" id="1137280.D777_01229"/>
<comment type="subunit">
    <text evidence="4 6">The basal body constitutes a major portion of the flagellar organelle and consists of five rings (E,L,P,S, and M) mounted on a central rod. The rod consists of about 26 subunits of FlgG in the distal portion, and FlgB, FlgC and FlgF are thought to build up the proximal portion of the rod with about 6 subunits each.</text>
</comment>
<feature type="domain" description="Flagellar hook protein FlgE/F/G-like D1" evidence="9">
    <location>
        <begin position="81"/>
        <end position="145"/>
    </location>
</feature>
<name>A0A072NHL9_9GAMM</name>
<dbReference type="PANTHER" id="PTHR30435">
    <property type="entry name" value="FLAGELLAR PROTEIN"/>
    <property type="match status" value="1"/>
</dbReference>
<organism evidence="10 11">
    <name type="scientific">Marinobacter nitratireducens</name>
    <dbReference type="NCBI Taxonomy" id="1137280"/>
    <lineage>
        <taxon>Bacteria</taxon>
        <taxon>Pseudomonadati</taxon>
        <taxon>Pseudomonadota</taxon>
        <taxon>Gammaproteobacteria</taxon>
        <taxon>Pseudomonadales</taxon>
        <taxon>Marinobacteraceae</taxon>
        <taxon>Marinobacter</taxon>
    </lineage>
</organism>
<accession>A0A072NHL9</accession>
<evidence type="ECO:0000259" key="9">
    <source>
        <dbReference type="Pfam" id="PF22692"/>
    </source>
</evidence>
<dbReference type="Pfam" id="PF06429">
    <property type="entry name" value="Flg_bbr_C"/>
    <property type="match status" value="1"/>
</dbReference>
<evidence type="ECO:0000256" key="1">
    <source>
        <dbReference type="ARBA" id="ARBA00004117"/>
    </source>
</evidence>
<evidence type="ECO:0000256" key="6">
    <source>
        <dbReference type="RuleBase" id="RU362116"/>
    </source>
</evidence>
<evidence type="ECO:0000313" key="11">
    <source>
        <dbReference type="Proteomes" id="UP000035057"/>
    </source>
</evidence>
<keyword evidence="11" id="KW-1185">Reference proteome</keyword>
<protein>
    <recommendedName>
        <fullName evidence="5 6">Flagellar basal-body rod protein FlgF</fullName>
    </recommendedName>
</protein>
<evidence type="ECO:0000259" key="8">
    <source>
        <dbReference type="Pfam" id="PF06429"/>
    </source>
</evidence>